<accession>A0A9D3ZMH5</accession>
<proteinExistence type="predicted"/>
<dbReference type="Proteomes" id="UP000828251">
    <property type="component" value="Unassembled WGS sequence"/>
</dbReference>
<organism evidence="2 3">
    <name type="scientific">Gossypium stocksii</name>
    <dbReference type="NCBI Taxonomy" id="47602"/>
    <lineage>
        <taxon>Eukaryota</taxon>
        <taxon>Viridiplantae</taxon>
        <taxon>Streptophyta</taxon>
        <taxon>Embryophyta</taxon>
        <taxon>Tracheophyta</taxon>
        <taxon>Spermatophyta</taxon>
        <taxon>Magnoliopsida</taxon>
        <taxon>eudicotyledons</taxon>
        <taxon>Gunneridae</taxon>
        <taxon>Pentapetalae</taxon>
        <taxon>rosids</taxon>
        <taxon>malvids</taxon>
        <taxon>Malvales</taxon>
        <taxon>Malvaceae</taxon>
        <taxon>Malvoideae</taxon>
        <taxon>Gossypium</taxon>
    </lineage>
</organism>
<sequence>VVPEAKRFRTLGIDPEFKVKFDQMFIGVVVTGDKTWAPSFSTFHSEFFKDVDNDIPKKNKEENVRNDVHISNDVHIDGNNQKGKTPKISTLHFKNRRKKSLKQIGWAVILSSQIEKLCNTTDNMS</sequence>
<evidence type="ECO:0000313" key="2">
    <source>
        <dbReference type="EMBL" id="KAH1047463.1"/>
    </source>
</evidence>
<dbReference type="AlphaFoldDB" id="A0A9D3ZMH5"/>
<dbReference type="OrthoDB" id="988218at2759"/>
<gene>
    <name evidence="2" type="ORF">J1N35_038247</name>
</gene>
<comment type="caution">
    <text evidence="2">The sequence shown here is derived from an EMBL/GenBank/DDBJ whole genome shotgun (WGS) entry which is preliminary data.</text>
</comment>
<evidence type="ECO:0000256" key="1">
    <source>
        <dbReference type="SAM" id="MobiDB-lite"/>
    </source>
</evidence>
<feature type="non-terminal residue" evidence="2">
    <location>
        <position position="1"/>
    </location>
</feature>
<evidence type="ECO:0008006" key="4">
    <source>
        <dbReference type="Google" id="ProtNLM"/>
    </source>
</evidence>
<name>A0A9D3ZMH5_9ROSI</name>
<reference evidence="2 3" key="1">
    <citation type="journal article" date="2021" name="Plant Biotechnol. J.">
        <title>Multi-omics assisted identification of the key and species-specific regulatory components of drought-tolerant mechanisms in Gossypium stocksii.</title>
        <authorList>
            <person name="Yu D."/>
            <person name="Ke L."/>
            <person name="Zhang D."/>
            <person name="Wu Y."/>
            <person name="Sun Y."/>
            <person name="Mei J."/>
            <person name="Sun J."/>
            <person name="Sun Y."/>
        </authorList>
    </citation>
    <scope>NUCLEOTIDE SEQUENCE [LARGE SCALE GENOMIC DNA]</scope>
    <source>
        <strain evidence="3">cv. E1</strain>
        <tissue evidence="2">Leaf</tissue>
    </source>
</reference>
<feature type="region of interest" description="Disordered" evidence="1">
    <location>
        <begin position="58"/>
        <end position="87"/>
    </location>
</feature>
<protein>
    <recommendedName>
        <fullName evidence="4">Myb/SANT-like domain-containing protein</fullName>
    </recommendedName>
</protein>
<keyword evidence="3" id="KW-1185">Reference proteome</keyword>
<dbReference type="EMBL" id="JAIQCV010000011">
    <property type="protein sequence ID" value="KAH1047463.1"/>
    <property type="molecule type" value="Genomic_DNA"/>
</dbReference>
<evidence type="ECO:0000313" key="3">
    <source>
        <dbReference type="Proteomes" id="UP000828251"/>
    </source>
</evidence>
<feature type="compositionally biased region" description="Basic and acidic residues" evidence="1">
    <location>
        <begin position="58"/>
        <end position="76"/>
    </location>
</feature>